<reference evidence="2 3" key="1">
    <citation type="submission" date="2019-02" db="EMBL/GenBank/DDBJ databases">
        <title>Deep-cultivation of Planctomycetes and their phenomic and genomic characterization uncovers novel biology.</title>
        <authorList>
            <person name="Wiegand S."/>
            <person name="Jogler M."/>
            <person name="Boedeker C."/>
            <person name="Pinto D."/>
            <person name="Vollmers J."/>
            <person name="Rivas-Marin E."/>
            <person name="Kohn T."/>
            <person name="Peeters S.H."/>
            <person name="Heuer A."/>
            <person name="Rast P."/>
            <person name="Oberbeckmann S."/>
            <person name="Bunk B."/>
            <person name="Jeske O."/>
            <person name="Meyerdierks A."/>
            <person name="Storesund J.E."/>
            <person name="Kallscheuer N."/>
            <person name="Luecker S."/>
            <person name="Lage O.M."/>
            <person name="Pohl T."/>
            <person name="Merkel B.J."/>
            <person name="Hornburger P."/>
            <person name="Mueller R.-W."/>
            <person name="Bruemmer F."/>
            <person name="Labrenz M."/>
            <person name="Spormann A.M."/>
            <person name="Op den Camp H."/>
            <person name="Overmann J."/>
            <person name="Amann R."/>
            <person name="Jetten M.S.M."/>
            <person name="Mascher T."/>
            <person name="Medema M.H."/>
            <person name="Devos D.P."/>
            <person name="Kaster A.-K."/>
            <person name="Ovreas L."/>
            <person name="Rohde M."/>
            <person name="Galperin M.Y."/>
            <person name="Jogler C."/>
        </authorList>
    </citation>
    <scope>NUCLEOTIDE SEQUENCE [LARGE SCALE GENOMIC DNA]</scope>
    <source>
        <strain evidence="2 3">ETA_A8</strain>
    </source>
</reference>
<name>A0A517YJI0_9BACT</name>
<protein>
    <submittedName>
        <fullName evidence="2">3-hydroxyacyl-[acyl-carrier-protein] dehydratase FabZ</fullName>
        <ecNumber evidence="2">4.2.1.59</ecNumber>
    </submittedName>
</protein>
<dbReference type="GO" id="GO:0019171">
    <property type="term" value="F:(3R)-hydroxyacyl-[acyl-carrier-protein] dehydratase activity"/>
    <property type="evidence" value="ECO:0007669"/>
    <property type="project" value="UniProtKB-EC"/>
</dbReference>
<dbReference type="Gene3D" id="3.10.129.10">
    <property type="entry name" value="Hotdog Thioesterase"/>
    <property type="match status" value="1"/>
</dbReference>
<evidence type="ECO:0000256" key="1">
    <source>
        <dbReference type="ARBA" id="ARBA00023239"/>
    </source>
</evidence>
<dbReference type="OrthoDB" id="270809at2"/>
<proteinExistence type="predicted"/>
<dbReference type="CDD" id="cd01288">
    <property type="entry name" value="FabZ"/>
    <property type="match status" value="1"/>
</dbReference>
<dbReference type="Pfam" id="PF07977">
    <property type="entry name" value="FabA"/>
    <property type="match status" value="1"/>
</dbReference>
<accession>A0A517YJI0</accession>
<dbReference type="AlphaFoldDB" id="A0A517YJI0"/>
<evidence type="ECO:0000313" key="2">
    <source>
        <dbReference type="EMBL" id="QDU30378.1"/>
    </source>
</evidence>
<organism evidence="2 3">
    <name type="scientific">Anatilimnocola aggregata</name>
    <dbReference type="NCBI Taxonomy" id="2528021"/>
    <lineage>
        <taxon>Bacteria</taxon>
        <taxon>Pseudomonadati</taxon>
        <taxon>Planctomycetota</taxon>
        <taxon>Planctomycetia</taxon>
        <taxon>Pirellulales</taxon>
        <taxon>Pirellulaceae</taxon>
        <taxon>Anatilimnocola</taxon>
    </lineage>
</organism>
<dbReference type="PANTHER" id="PTHR30272">
    <property type="entry name" value="3-HYDROXYACYL-[ACYL-CARRIER-PROTEIN] DEHYDRATASE"/>
    <property type="match status" value="1"/>
</dbReference>
<dbReference type="InterPro" id="IPR013114">
    <property type="entry name" value="FabA_FabZ"/>
</dbReference>
<dbReference type="KEGG" id="aagg:ETAA8_55060"/>
<dbReference type="SUPFAM" id="SSF54637">
    <property type="entry name" value="Thioesterase/thiol ester dehydrase-isomerase"/>
    <property type="match status" value="1"/>
</dbReference>
<dbReference type="Proteomes" id="UP000315017">
    <property type="component" value="Chromosome"/>
</dbReference>
<keyword evidence="3" id="KW-1185">Reference proteome</keyword>
<evidence type="ECO:0000313" key="3">
    <source>
        <dbReference type="Proteomes" id="UP000315017"/>
    </source>
</evidence>
<dbReference type="RefSeq" id="WP_145095729.1">
    <property type="nucleotide sequence ID" value="NZ_CP036274.1"/>
</dbReference>
<sequence>MRWYWIDRFLEFERGKRAVAIKAVTMSEEQHDSYLPGYPVLPSSLMIEGMAQTAGILVGEMSGFEERVVLAKINKAVFHAPTECGDTLRYNAVLQDVQKDGAIASVTAHVGDELRAEVDMMFAFLDDRFPKGPLFDPEDFLVMLRSFHLYDVGIDEHGQPIKPPESYLQAESAAYKAAGLI</sequence>
<dbReference type="EMBL" id="CP036274">
    <property type="protein sequence ID" value="QDU30378.1"/>
    <property type="molecule type" value="Genomic_DNA"/>
</dbReference>
<dbReference type="InterPro" id="IPR029069">
    <property type="entry name" value="HotDog_dom_sf"/>
</dbReference>
<gene>
    <name evidence="2" type="primary">fabZ_3</name>
    <name evidence="2" type="ORF">ETAA8_55060</name>
</gene>
<dbReference type="PANTHER" id="PTHR30272:SF1">
    <property type="entry name" value="3-HYDROXYACYL-[ACYL-CARRIER-PROTEIN] DEHYDRATASE"/>
    <property type="match status" value="1"/>
</dbReference>
<dbReference type="EC" id="4.2.1.59" evidence="2"/>
<keyword evidence="1 2" id="KW-0456">Lyase</keyword>